<feature type="compositionally biased region" description="Low complexity" evidence="4">
    <location>
        <begin position="190"/>
        <end position="218"/>
    </location>
</feature>
<proteinExistence type="predicted"/>
<dbReference type="Gene3D" id="3.20.20.80">
    <property type="entry name" value="Glycosidases"/>
    <property type="match status" value="1"/>
</dbReference>
<evidence type="ECO:0000313" key="7">
    <source>
        <dbReference type="EMBL" id="MFD1947581.1"/>
    </source>
</evidence>
<feature type="domain" description="Carbohydrate-binding module family 96" evidence="6">
    <location>
        <begin position="32"/>
        <end position="134"/>
    </location>
</feature>
<evidence type="ECO:0000256" key="5">
    <source>
        <dbReference type="SAM" id="SignalP"/>
    </source>
</evidence>
<feature type="region of interest" description="Disordered" evidence="4">
    <location>
        <begin position="175"/>
        <end position="226"/>
    </location>
</feature>
<feature type="signal peptide" evidence="5">
    <location>
        <begin position="1"/>
        <end position="25"/>
    </location>
</feature>
<dbReference type="InterPro" id="IPR055372">
    <property type="entry name" value="CBM96"/>
</dbReference>
<reference evidence="8" key="1">
    <citation type="journal article" date="2019" name="Int. J. Syst. Evol. Microbiol.">
        <title>The Global Catalogue of Microorganisms (GCM) 10K type strain sequencing project: providing services to taxonomists for standard genome sequencing and annotation.</title>
        <authorList>
            <consortium name="The Broad Institute Genomics Platform"/>
            <consortium name="The Broad Institute Genome Sequencing Center for Infectious Disease"/>
            <person name="Wu L."/>
            <person name="Ma J."/>
        </authorList>
    </citation>
    <scope>NUCLEOTIDE SEQUENCE [LARGE SCALE GENOMIC DNA]</scope>
    <source>
        <strain evidence="8">CGMCC 1.12477</strain>
    </source>
</reference>
<evidence type="ECO:0000256" key="1">
    <source>
        <dbReference type="ARBA" id="ARBA00004613"/>
    </source>
</evidence>
<keyword evidence="8" id="KW-1185">Reference proteome</keyword>
<comment type="caution">
    <text evidence="7">The sequence shown here is derived from an EMBL/GenBank/DDBJ whole genome shotgun (WGS) entry which is preliminary data.</text>
</comment>
<protein>
    <submittedName>
        <fullName evidence="7">DNRLRE domain-containing protein</fullName>
    </submittedName>
</protein>
<feature type="chain" id="PRO_5046047533" evidence="5">
    <location>
        <begin position="26"/>
        <end position="480"/>
    </location>
</feature>
<evidence type="ECO:0000256" key="4">
    <source>
        <dbReference type="SAM" id="MobiDB-lite"/>
    </source>
</evidence>
<evidence type="ECO:0000256" key="3">
    <source>
        <dbReference type="ARBA" id="ARBA00022729"/>
    </source>
</evidence>
<dbReference type="Pfam" id="PF24517">
    <property type="entry name" value="CBM96"/>
    <property type="match status" value="1"/>
</dbReference>
<dbReference type="NCBIfam" id="NF033679">
    <property type="entry name" value="DNRLRE_dom"/>
    <property type="match status" value="1"/>
</dbReference>
<keyword evidence="3 5" id="KW-0732">Signal</keyword>
<comment type="subcellular location">
    <subcellularLocation>
        <location evidence="1">Secreted</location>
    </subcellularLocation>
</comment>
<dbReference type="EMBL" id="JBHUGD010000003">
    <property type="protein sequence ID" value="MFD1947581.1"/>
    <property type="molecule type" value="Genomic_DNA"/>
</dbReference>
<keyword evidence="2" id="KW-0964">Secreted</keyword>
<organism evidence="7 8">
    <name type="scientific">Nocardioides aestuarii</name>
    <dbReference type="NCBI Taxonomy" id="252231"/>
    <lineage>
        <taxon>Bacteria</taxon>
        <taxon>Bacillati</taxon>
        <taxon>Actinomycetota</taxon>
        <taxon>Actinomycetes</taxon>
        <taxon>Propionibacteriales</taxon>
        <taxon>Nocardioidaceae</taxon>
        <taxon>Nocardioides</taxon>
    </lineage>
</organism>
<name>A0ABW4TPL3_9ACTN</name>
<evidence type="ECO:0000256" key="2">
    <source>
        <dbReference type="ARBA" id="ARBA00022525"/>
    </source>
</evidence>
<evidence type="ECO:0000313" key="8">
    <source>
        <dbReference type="Proteomes" id="UP001597351"/>
    </source>
</evidence>
<gene>
    <name evidence="7" type="ORF">ACFSDE_12325</name>
</gene>
<dbReference type="RefSeq" id="WP_343918796.1">
    <property type="nucleotide sequence ID" value="NZ_BAAAJT010000002.1"/>
</dbReference>
<dbReference type="SUPFAM" id="SSF51445">
    <property type="entry name" value="(Trans)glycosidases"/>
    <property type="match status" value="1"/>
</dbReference>
<dbReference type="InterPro" id="IPR017853">
    <property type="entry name" value="GH"/>
</dbReference>
<evidence type="ECO:0000259" key="6">
    <source>
        <dbReference type="Pfam" id="PF24517"/>
    </source>
</evidence>
<accession>A0ABW4TPL3</accession>
<dbReference type="Proteomes" id="UP001597351">
    <property type="component" value="Unassembled WGS sequence"/>
</dbReference>
<sequence length="480" mass="51604">MWRTISALSSALLLTGLTVVPSAPAQATALSATASSDSFSNAAAKARSYGSRTAVVVDNRRGLYKRGYLKFRVPAISEDLELATVRLSVHPLTSSAHDLNVVRAGNAWRERRLTWHTRPASHEFLGSSDALRRGVDEVIDLKVDGIRPGRWLTVRLGTSAPVRLRLASSEARAAAHRPRLMITTRPAASTPEGPTDPTGPGATEPGTPTDPGDPADPTRSGPFSTKRIGMSAPAYLWDQRIDEVGSSGVTARRIFADLTPTGTDQLKLIREAIADGMLPVISYKVPDPAVMAAGGYDAWLANLRTQLTSLDADVTATFWHEPYGDMDPATFRAASLRFLDGVDAPRIAVGPILNGWLLDRKVSTFASFTDAELLDRWDFVAVDSYQSGTVSNPGPAMPARAIPLLERWLSSVGHPDKPLGLGEYNGFTAEAVADAGEVILSTPDLWFAAVWNSTAGNHVPLEGDRITAYQRTKSDSRASR</sequence>